<accession>A0A225DQZ6</accession>
<dbReference type="InterPro" id="IPR047655">
    <property type="entry name" value="Transpos_IS630-like"/>
</dbReference>
<comment type="caution">
    <text evidence="3">The sequence shown here is derived from an EMBL/GenBank/DDBJ whole genome shotgun (WGS) entry which is preliminary data.</text>
</comment>
<keyword evidence="1" id="KW-1133">Transmembrane helix</keyword>
<dbReference type="PANTHER" id="PTHR46564:SF1">
    <property type="entry name" value="TRANSPOSASE"/>
    <property type="match status" value="1"/>
</dbReference>
<evidence type="ECO:0000313" key="4">
    <source>
        <dbReference type="Proteomes" id="UP000214646"/>
    </source>
</evidence>
<organism evidence="3 4">
    <name type="scientific">Fimbriiglobus ruber</name>
    <dbReference type="NCBI Taxonomy" id="1908690"/>
    <lineage>
        <taxon>Bacteria</taxon>
        <taxon>Pseudomonadati</taxon>
        <taxon>Planctomycetota</taxon>
        <taxon>Planctomycetia</taxon>
        <taxon>Gemmatales</taxon>
        <taxon>Gemmataceae</taxon>
        <taxon>Fimbriiglobus</taxon>
    </lineage>
</organism>
<dbReference type="InterPro" id="IPR038717">
    <property type="entry name" value="Tc1-like_DDE_dom"/>
</dbReference>
<evidence type="ECO:0000256" key="1">
    <source>
        <dbReference type="SAM" id="Phobius"/>
    </source>
</evidence>
<sequence>MAEARDGKRTVYFVDASHFVLASFLGWVWCFVRLHVRAASGRQRYNVLGALNAVTHELVTEINTTYITATSVCALLRKIAALGGSLPITLVLDNARYQRCALVEHTAKALGIELLFLPSYSPNLNLIERLWKFVKKEALNSRHHQDFKKFQEAIDHCLADLPTKHREKLATLMTHKFQTWDNVSLLDA</sequence>
<dbReference type="RefSeq" id="WP_420841814.1">
    <property type="nucleotide sequence ID" value="NZ_NIDE01000001.1"/>
</dbReference>
<dbReference type="SUPFAM" id="SSF53098">
    <property type="entry name" value="Ribonuclease H-like"/>
    <property type="match status" value="1"/>
</dbReference>
<dbReference type="InterPro" id="IPR036397">
    <property type="entry name" value="RNaseH_sf"/>
</dbReference>
<dbReference type="NCBIfam" id="NF033545">
    <property type="entry name" value="transpos_IS630"/>
    <property type="match status" value="1"/>
</dbReference>
<dbReference type="GO" id="GO:0003676">
    <property type="term" value="F:nucleic acid binding"/>
    <property type="evidence" value="ECO:0007669"/>
    <property type="project" value="InterPro"/>
</dbReference>
<dbReference type="Gene3D" id="3.30.420.10">
    <property type="entry name" value="Ribonuclease H-like superfamily/Ribonuclease H"/>
    <property type="match status" value="1"/>
</dbReference>
<proteinExistence type="predicted"/>
<protein>
    <submittedName>
        <fullName evidence="3">Mobile element protein</fullName>
    </submittedName>
</protein>
<evidence type="ECO:0000259" key="2">
    <source>
        <dbReference type="Pfam" id="PF13358"/>
    </source>
</evidence>
<feature type="domain" description="Tc1-like transposase DDE" evidence="2">
    <location>
        <begin position="11"/>
        <end position="150"/>
    </location>
</feature>
<dbReference type="Proteomes" id="UP000214646">
    <property type="component" value="Unassembled WGS sequence"/>
</dbReference>
<keyword evidence="1" id="KW-0472">Membrane</keyword>
<dbReference type="AlphaFoldDB" id="A0A225DQZ6"/>
<feature type="transmembrane region" description="Helical" evidence="1">
    <location>
        <begin position="16"/>
        <end position="36"/>
    </location>
</feature>
<dbReference type="Pfam" id="PF13358">
    <property type="entry name" value="DDE_3"/>
    <property type="match status" value="1"/>
</dbReference>
<gene>
    <name evidence="3" type="ORF">FRUB_05856</name>
</gene>
<dbReference type="InterPro" id="IPR012337">
    <property type="entry name" value="RNaseH-like_sf"/>
</dbReference>
<keyword evidence="1" id="KW-0812">Transmembrane</keyword>
<name>A0A225DQZ6_9BACT</name>
<keyword evidence="4" id="KW-1185">Reference proteome</keyword>
<dbReference type="EMBL" id="NIDE01000009">
    <property type="protein sequence ID" value="OWK39966.1"/>
    <property type="molecule type" value="Genomic_DNA"/>
</dbReference>
<reference evidence="4" key="1">
    <citation type="submission" date="2017-06" db="EMBL/GenBank/DDBJ databases">
        <title>Genome analysis of Fimbriiglobus ruber SP5, the first member of the order Planctomycetales with confirmed chitinolytic capability.</title>
        <authorList>
            <person name="Ravin N.V."/>
            <person name="Rakitin A.L."/>
            <person name="Ivanova A.A."/>
            <person name="Beletsky A.V."/>
            <person name="Kulichevskaya I.S."/>
            <person name="Mardanov A.V."/>
            <person name="Dedysh S.N."/>
        </authorList>
    </citation>
    <scope>NUCLEOTIDE SEQUENCE [LARGE SCALE GENOMIC DNA]</scope>
    <source>
        <strain evidence="4">SP5</strain>
    </source>
</reference>
<dbReference type="PANTHER" id="PTHR46564">
    <property type="entry name" value="TRANSPOSASE"/>
    <property type="match status" value="1"/>
</dbReference>
<evidence type="ECO:0000313" key="3">
    <source>
        <dbReference type="EMBL" id="OWK39966.1"/>
    </source>
</evidence>